<evidence type="ECO:0000313" key="2">
    <source>
        <dbReference type="EMBL" id="VDP11131.1"/>
    </source>
</evidence>
<dbReference type="AlphaFoldDB" id="A0A183ITH3"/>
<evidence type="ECO:0000313" key="3">
    <source>
        <dbReference type="Proteomes" id="UP000270296"/>
    </source>
</evidence>
<dbReference type="EMBL" id="UZAM01010160">
    <property type="protein sequence ID" value="VDP11131.1"/>
    <property type="molecule type" value="Genomic_DNA"/>
</dbReference>
<reference evidence="2 3" key="2">
    <citation type="submission" date="2018-11" db="EMBL/GenBank/DDBJ databases">
        <authorList>
            <consortium name="Pathogen Informatics"/>
        </authorList>
    </citation>
    <scope>NUCLEOTIDE SEQUENCE [LARGE SCALE GENOMIC DNA]</scope>
</reference>
<name>A0A183ITH3_9BILA</name>
<dbReference type="WBParaSite" id="SBAD_0000718501-mRNA-1">
    <property type="protein sequence ID" value="SBAD_0000718501-mRNA-1"/>
    <property type="gene ID" value="SBAD_0000718501"/>
</dbReference>
<dbReference type="OrthoDB" id="5864900at2759"/>
<organism evidence="4">
    <name type="scientific">Soboliphyme baturini</name>
    <dbReference type="NCBI Taxonomy" id="241478"/>
    <lineage>
        <taxon>Eukaryota</taxon>
        <taxon>Metazoa</taxon>
        <taxon>Ecdysozoa</taxon>
        <taxon>Nematoda</taxon>
        <taxon>Enoplea</taxon>
        <taxon>Dorylaimia</taxon>
        <taxon>Dioctophymatida</taxon>
        <taxon>Dioctophymatoidea</taxon>
        <taxon>Soboliphymatidae</taxon>
        <taxon>Soboliphyme</taxon>
    </lineage>
</organism>
<accession>A0A183ITH3</accession>
<protein>
    <submittedName>
        <fullName evidence="4">CN hydrolase domain-containing protein</fullName>
    </submittedName>
</protein>
<evidence type="ECO:0000256" key="1">
    <source>
        <dbReference type="SAM" id="MobiDB-lite"/>
    </source>
</evidence>
<gene>
    <name evidence="2" type="ORF">SBAD_LOCUS6920</name>
</gene>
<dbReference type="Proteomes" id="UP000270296">
    <property type="component" value="Unassembled WGS sequence"/>
</dbReference>
<sequence length="141" mass="15998">MKRTRLWDRADYPRKTQSSATQGAASIEHYTSLIIARVNKNRAGCWETQTGCKEYAITTCFMLPDSRGRRLRKIDRKTTKIPKEQEVVDEAIKYQLDIVALSSMKHQGSGLLNLNGWKLFYSMVDMTMRAGAAVGILVEPN</sequence>
<proteinExistence type="predicted"/>
<keyword evidence="3" id="KW-1185">Reference proteome</keyword>
<reference evidence="4" key="1">
    <citation type="submission" date="2016-06" db="UniProtKB">
        <authorList>
            <consortium name="WormBaseParasite"/>
        </authorList>
    </citation>
    <scope>IDENTIFICATION</scope>
</reference>
<feature type="compositionally biased region" description="Basic and acidic residues" evidence="1">
    <location>
        <begin position="1"/>
        <end position="14"/>
    </location>
</feature>
<feature type="region of interest" description="Disordered" evidence="1">
    <location>
        <begin position="1"/>
        <end position="23"/>
    </location>
</feature>
<evidence type="ECO:0000313" key="4">
    <source>
        <dbReference type="WBParaSite" id="SBAD_0000718501-mRNA-1"/>
    </source>
</evidence>